<dbReference type="GO" id="GO:0004252">
    <property type="term" value="F:serine-type endopeptidase activity"/>
    <property type="evidence" value="ECO:0007669"/>
    <property type="project" value="InterPro"/>
</dbReference>
<comment type="similarity">
    <text evidence="2 6">Belongs to the peptidase S54 family.</text>
</comment>
<keyword evidence="3 6" id="KW-0812">Transmembrane</keyword>
<dbReference type="EC" id="3.4.21.105" evidence="6"/>
<name>A0A3N7EQT6_POPTR</name>
<evidence type="ECO:0000259" key="7">
    <source>
        <dbReference type="Pfam" id="PF01694"/>
    </source>
</evidence>
<dbReference type="InterPro" id="IPR002610">
    <property type="entry name" value="Peptidase_S54_rhomboid-like"/>
</dbReference>
<dbReference type="Gene3D" id="1.20.1540.10">
    <property type="entry name" value="Rhomboid-like"/>
    <property type="match status" value="1"/>
</dbReference>
<feature type="transmembrane region" description="Helical" evidence="6">
    <location>
        <begin position="333"/>
        <end position="354"/>
    </location>
</feature>
<evidence type="ECO:0000256" key="2">
    <source>
        <dbReference type="ARBA" id="ARBA00009045"/>
    </source>
</evidence>
<keyword evidence="5 6" id="KW-0472">Membrane</keyword>
<dbReference type="InParanoid" id="A0A3N7EQT6"/>
<comment type="function">
    <text evidence="6">Serine protease involved in intramembrane proteolysis.</text>
</comment>
<dbReference type="STRING" id="3694.A0A3N7EQT6"/>
<dbReference type="InterPro" id="IPR022764">
    <property type="entry name" value="Peptidase_S54_rhomboid_dom"/>
</dbReference>
<evidence type="ECO:0000256" key="3">
    <source>
        <dbReference type="ARBA" id="ARBA00022692"/>
    </source>
</evidence>
<dbReference type="PANTHER" id="PTHR22936">
    <property type="entry name" value="RHOMBOID-RELATED"/>
    <property type="match status" value="1"/>
</dbReference>
<keyword evidence="9" id="KW-1185">Reference proteome</keyword>
<evidence type="ECO:0000256" key="6">
    <source>
        <dbReference type="RuleBase" id="RU362115"/>
    </source>
</evidence>
<dbReference type="GO" id="GO:0016020">
    <property type="term" value="C:membrane"/>
    <property type="evidence" value="ECO:0007669"/>
    <property type="project" value="UniProtKB-SubCell"/>
</dbReference>
<evidence type="ECO:0000256" key="5">
    <source>
        <dbReference type="ARBA" id="ARBA00023136"/>
    </source>
</evidence>
<feature type="domain" description="Peptidase S54 rhomboid" evidence="7">
    <location>
        <begin position="160"/>
        <end position="297"/>
    </location>
</feature>
<protein>
    <recommendedName>
        <fullName evidence="6">RHOMBOID-like protein</fullName>
        <ecNumber evidence="6">3.4.21.105</ecNumber>
    </recommendedName>
</protein>
<keyword evidence="6" id="KW-0378">Hydrolase</keyword>
<evidence type="ECO:0000313" key="9">
    <source>
        <dbReference type="Proteomes" id="UP000006729"/>
    </source>
</evidence>
<accession>A0A3N7EQT6</accession>
<feature type="transmembrane region" description="Helical" evidence="6">
    <location>
        <begin position="170"/>
        <end position="191"/>
    </location>
</feature>
<keyword evidence="6" id="KW-0645">Protease</keyword>
<keyword evidence="4 6" id="KW-1133">Transmembrane helix</keyword>
<comment type="catalytic activity">
    <reaction evidence="6">
        <text>Cleaves type-1 transmembrane domains using a catalytic dyad composed of serine and histidine that are contributed by different transmembrane domains.</text>
        <dbReference type="EC" id="3.4.21.105"/>
    </reaction>
</comment>
<dbReference type="AlphaFoldDB" id="A0A3N7EQT6"/>
<reference evidence="8 9" key="1">
    <citation type="journal article" date="2006" name="Science">
        <title>The genome of black cottonwood, Populus trichocarpa (Torr. &amp; Gray).</title>
        <authorList>
            <person name="Tuskan G.A."/>
            <person name="Difazio S."/>
            <person name="Jansson S."/>
            <person name="Bohlmann J."/>
            <person name="Grigoriev I."/>
            <person name="Hellsten U."/>
            <person name="Putnam N."/>
            <person name="Ralph S."/>
            <person name="Rombauts S."/>
            <person name="Salamov A."/>
            <person name="Schein J."/>
            <person name="Sterck L."/>
            <person name="Aerts A."/>
            <person name="Bhalerao R.R."/>
            <person name="Bhalerao R.P."/>
            <person name="Blaudez D."/>
            <person name="Boerjan W."/>
            <person name="Brun A."/>
            <person name="Brunner A."/>
            <person name="Busov V."/>
            <person name="Campbell M."/>
            <person name="Carlson J."/>
            <person name="Chalot M."/>
            <person name="Chapman J."/>
            <person name="Chen G.L."/>
            <person name="Cooper D."/>
            <person name="Coutinho P.M."/>
            <person name="Couturier J."/>
            <person name="Covert S."/>
            <person name="Cronk Q."/>
            <person name="Cunningham R."/>
            <person name="Davis J."/>
            <person name="Degroeve S."/>
            <person name="Dejardin A."/>
            <person name="Depamphilis C."/>
            <person name="Detter J."/>
            <person name="Dirks B."/>
            <person name="Dubchak I."/>
            <person name="Duplessis S."/>
            <person name="Ehlting J."/>
            <person name="Ellis B."/>
            <person name="Gendler K."/>
            <person name="Goodstein D."/>
            <person name="Gribskov M."/>
            <person name="Grimwood J."/>
            <person name="Groover A."/>
            <person name="Gunter L."/>
            <person name="Hamberger B."/>
            <person name="Heinze B."/>
            <person name="Helariutta Y."/>
            <person name="Henrissat B."/>
            <person name="Holligan D."/>
            <person name="Holt R."/>
            <person name="Huang W."/>
            <person name="Islam-Faridi N."/>
            <person name="Jones S."/>
            <person name="Jones-Rhoades M."/>
            <person name="Jorgensen R."/>
            <person name="Joshi C."/>
            <person name="Kangasjarvi J."/>
            <person name="Karlsson J."/>
            <person name="Kelleher C."/>
            <person name="Kirkpatrick R."/>
            <person name="Kirst M."/>
            <person name="Kohler A."/>
            <person name="Kalluri U."/>
            <person name="Larimer F."/>
            <person name="Leebens-Mack J."/>
            <person name="Leple J.C."/>
            <person name="Locascio P."/>
            <person name="Lou Y."/>
            <person name="Lucas S."/>
            <person name="Martin F."/>
            <person name="Montanini B."/>
            <person name="Napoli C."/>
            <person name="Nelson D.R."/>
            <person name="Nelson C."/>
            <person name="Nieminen K."/>
            <person name="Nilsson O."/>
            <person name="Pereda V."/>
            <person name="Peter G."/>
            <person name="Philippe R."/>
            <person name="Pilate G."/>
            <person name="Poliakov A."/>
            <person name="Razumovskaya J."/>
            <person name="Richardson P."/>
            <person name="Rinaldi C."/>
            <person name="Ritland K."/>
            <person name="Rouze P."/>
            <person name="Ryaboy D."/>
            <person name="Schmutz J."/>
            <person name="Schrader J."/>
            <person name="Segerman B."/>
            <person name="Shin H."/>
            <person name="Siddiqui A."/>
            <person name="Sterky F."/>
            <person name="Terry A."/>
            <person name="Tsai C.J."/>
            <person name="Uberbacher E."/>
            <person name="Unneberg P."/>
            <person name="Vahala J."/>
            <person name="Wall K."/>
            <person name="Wessler S."/>
            <person name="Yang G."/>
            <person name="Yin T."/>
            <person name="Douglas C."/>
            <person name="Marra M."/>
            <person name="Sandberg G."/>
            <person name="Van de Peer Y."/>
            <person name="Rokhsar D."/>
        </authorList>
    </citation>
    <scope>NUCLEOTIDE SEQUENCE [LARGE SCALE GENOMIC DNA]</scope>
    <source>
        <strain evidence="9">cv. Nisqually</strain>
    </source>
</reference>
<proteinExistence type="inferred from homology"/>
<organism evidence="8 9">
    <name type="scientific">Populus trichocarpa</name>
    <name type="common">Western balsam poplar</name>
    <name type="synonym">Populus balsamifera subsp. trichocarpa</name>
    <dbReference type="NCBI Taxonomy" id="3694"/>
    <lineage>
        <taxon>Eukaryota</taxon>
        <taxon>Viridiplantae</taxon>
        <taxon>Streptophyta</taxon>
        <taxon>Embryophyta</taxon>
        <taxon>Tracheophyta</taxon>
        <taxon>Spermatophyta</taxon>
        <taxon>Magnoliopsida</taxon>
        <taxon>eudicotyledons</taxon>
        <taxon>Gunneridae</taxon>
        <taxon>Pentapetalae</taxon>
        <taxon>rosids</taxon>
        <taxon>fabids</taxon>
        <taxon>Malpighiales</taxon>
        <taxon>Salicaceae</taxon>
        <taxon>Saliceae</taxon>
        <taxon>Populus</taxon>
    </lineage>
</organism>
<evidence type="ECO:0000256" key="1">
    <source>
        <dbReference type="ARBA" id="ARBA00004141"/>
    </source>
</evidence>
<feature type="transmembrane region" description="Helical" evidence="6">
    <location>
        <begin position="89"/>
        <end position="109"/>
    </location>
</feature>
<dbReference type="FunCoup" id="A0A3N7EQT6">
    <property type="interactions" value="66"/>
</dbReference>
<dbReference type="Proteomes" id="UP000006729">
    <property type="component" value="Chromosome 2"/>
</dbReference>
<comment type="subcellular location">
    <subcellularLocation>
        <location evidence="1 6">Membrane</location>
        <topology evidence="1 6">Multi-pass membrane protein</topology>
    </subcellularLocation>
</comment>
<feature type="transmembrane region" description="Helical" evidence="6">
    <location>
        <begin position="255"/>
        <end position="273"/>
    </location>
</feature>
<feature type="transmembrane region" description="Helical" evidence="6">
    <location>
        <begin position="226"/>
        <end position="243"/>
    </location>
</feature>
<keyword evidence="6" id="KW-0720">Serine protease</keyword>
<dbReference type="Pfam" id="PF01694">
    <property type="entry name" value="Rhomboid"/>
    <property type="match status" value="1"/>
</dbReference>
<feature type="transmembrane region" description="Helical" evidence="6">
    <location>
        <begin position="203"/>
        <end position="220"/>
    </location>
</feature>
<dbReference type="PANTHER" id="PTHR22936:SF75">
    <property type="entry name" value="RHOMBOID-LIKE PROTEIN 8"/>
    <property type="match status" value="1"/>
</dbReference>
<gene>
    <name evidence="8" type="ORF">POPTR_002G090400</name>
</gene>
<evidence type="ECO:0000313" key="8">
    <source>
        <dbReference type="EMBL" id="RQO86730.1"/>
    </source>
</evidence>
<feature type="transmembrane region" description="Helical" evidence="6">
    <location>
        <begin position="279"/>
        <end position="298"/>
    </location>
</feature>
<dbReference type="GO" id="GO:0006508">
    <property type="term" value="P:proteolysis"/>
    <property type="evidence" value="ECO:0007669"/>
    <property type="project" value="UniProtKB-KW"/>
</dbReference>
<dbReference type="SUPFAM" id="SSF144091">
    <property type="entry name" value="Rhomboid-like"/>
    <property type="match status" value="1"/>
</dbReference>
<dbReference type="EMBL" id="CM009291">
    <property type="protein sequence ID" value="RQO86730.1"/>
    <property type="molecule type" value="Genomic_DNA"/>
</dbReference>
<dbReference type="InterPro" id="IPR035952">
    <property type="entry name" value="Rhomboid-like_sf"/>
</dbReference>
<sequence length="424" mass="48066">MLPAKPNCHNEVSFKRFLSVRTHKTKKITQSCCRRKMEEKEDDTKISIADPIQDHQETTFSFDFRTEFLQDENKTPFFKPRSRRRRRDTCVIFAFVIIHLVVFLITMAVNDCGYNSHGDCAFKALGRMSFQPLLENPFLGPSASALDKMGAIRKTLLAEHQTWRLFMCPLLHAGVFHFMINLLCIIFLGIYLEKEFGSIRTGIIYMLSAFSGTLVTAIFVRDSPAVCSSGALFGLLGATVSALTRNWKFYTNKVAALLTLFFVAGFNLMLGLLPYMDNYSSIGSMISGFLLGLVLFYTPQLRQVAQNKIGLCEYGVKSSFNWKQKLDRPVLRSASLILFSLLFVGLLVAVLLGINISHYCRWCRYTDCIPYKRWSCNDLTSSCETMGGDKELTLTCMGNGNFRVFPFTNISQERTQDLCTLICS</sequence>
<evidence type="ECO:0000256" key="4">
    <source>
        <dbReference type="ARBA" id="ARBA00022989"/>
    </source>
</evidence>